<protein>
    <recommendedName>
        <fullName evidence="7">AP2/ERF domain-containing protein</fullName>
    </recommendedName>
</protein>
<dbReference type="PANTHER" id="PTHR31241">
    <property type="entry name" value="DEHYDRATION-RESPONSIVE ELEMENT-BINDING PROTEIN 2C"/>
    <property type="match status" value="1"/>
</dbReference>
<reference evidence="8 9" key="1">
    <citation type="journal article" date="2021" name="BMC Genomics">
        <title>Datura genome reveals duplications of psychoactive alkaloid biosynthetic genes and high mutation rate following tissue culture.</title>
        <authorList>
            <person name="Rajewski A."/>
            <person name="Carter-House D."/>
            <person name="Stajich J."/>
            <person name="Litt A."/>
        </authorList>
    </citation>
    <scope>NUCLEOTIDE SEQUENCE [LARGE SCALE GENOMIC DNA]</scope>
    <source>
        <strain evidence="8">AR-01</strain>
    </source>
</reference>
<dbReference type="InterPro" id="IPR016177">
    <property type="entry name" value="DNA-bd_dom_sf"/>
</dbReference>
<keyword evidence="5" id="KW-0539">Nucleus</keyword>
<proteinExistence type="inferred from homology"/>
<dbReference type="CDD" id="cd00018">
    <property type="entry name" value="AP2"/>
    <property type="match status" value="1"/>
</dbReference>
<evidence type="ECO:0000256" key="5">
    <source>
        <dbReference type="ARBA" id="ARBA00023242"/>
    </source>
</evidence>
<comment type="caution">
    <text evidence="8">The sequence shown here is derived from an EMBL/GenBank/DDBJ whole genome shotgun (WGS) entry which is preliminary data.</text>
</comment>
<dbReference type="Gene3D" id="3.30.730.10">
    <property type="entry name" value="AP2/ERF domain"/>
    <property type="match status" value="1"/>
</dbReference>
<name>A0ABS8W5N0_DATST</name>
<feature type="domain" description="AP2/ERF" evidence="7">
    <location>
        <begin position="23"/>
        <end position="88"/>
    </location>
</feature>
<keyword evidence="9" id="KW-1185">Reference proteome</keyword>
<accession>A0ABS8W5N0</accession>
<keyword evidence="4" id="KW-0804">Transcription</keyword>
<keyword evidence="2" id="KW-0805">Transcription regulation</keyword>
<keyword evidence="3" id="KW-0238">DNA-binding</keyword>
<organism evidence="8 9">
    <name type="scientific">Datura stramonium</name>
    <name type="common">Jimsonweed</name>
    <name type="synonym">Common thornapple</name>
    <dbReference type="NCBI Taxonomy" id="4076"/>
    <lineage>
        <taxon>Eukaryota</taxon>
        <taxon>Viridiplantae</taxon>
        <taxon>Streptophyta</taxon>
        <taxon>Embryophyta</taxon>
        <taxon>Tracheophyta</taxon>
        <taxon>Spermatophyta</taxon>
        <taxon>Magnoliopsida</taxon>
        <taxon>eudicotyledons</taxon>
        <taxon>Gunneridae</taxon>
        <taxon>Pentapetalae</taxon>
        <taxon>asterids</taxon>
        <taxon>lamiids</taxon>
        <taxon>Solanales</taxon>
        <taxon>Solanaceae</taxon>
        <taxon>Solanoideae</taxon>
        <taxon>Datureae</taxon>
        <taxon>Datura</taxon>
    </lineage>
</organism>
<dbReference type="EMBL" id="JACEIK010006681">
    <property type="protein sequence ID" value="MCE2056119.1"/>
    <property type="molecule type" value="Genomic_DNA"/>
</dbReference>
<dbReference type="InterPro" id="IPR036955">
    <property type="entry name" value="AP2/ERF_dom_sf"/>
</dbReference>
<evidence type="ECO:0000313" key="9">
    <source>
        <dbReference type="Proteomes" id="UP000823775"/>
    </source>
</evidence>
<dbReference type="SMART" id="SM00380">
    <property type="entry name" value="AP2"/>
    <property type="match status" value="1"/>
</dbReference>
<evidence type="ECO:0000313" key="8">
    <source>
        <dbReference type="EMBL" id="MCE2056119.1"/>
    </source>
</evidence>
<evidence type="ECO:0000256" key="3">
    <source>
        <dbReference type="ARBA" id="ARBA00023125"/>
    </source>
</evidence>
<sequence>MDSCANRRQKKRRNGSDSTEEILLRGVRQRTWGKWVAEIREPVYSRGQYKSNGKRLWLGTFSTAGEAAIAYDEAAKVMYGSNAVLNFPDYRVQNDSSCTVTITRTSSLESSGQSSVEHEDDQKNVEIESVVETSHKPDDGVVVNTNLSFYANIAEISEFDHECSKGNQGSPACCLTDDEESEVIPVDYSEIELTDLECNSRFFSKSQNSCVKVETPIMEEIEIEKDEFVHNKDLERLKFNDASNSLHEDTIDLKPTLSKDVLRRPDNSNDQDMDNYDYSATILQERPLDFRSYENLSEDVRMSLEYMESCLMEDNYSMEATKIADIFCLTENCDEAYSFQKFLEESFDFKPMIVPQESAELKHVKNEEEFDCTYNQQIDLQNSEIQSDGIISDQADWKEQNLDAFGLDDFGAGEVHSLQPSSCSVSWQPGDNMEDLPIFSSDFDISSFHDDNN</sequence>
<evidence type="ECO:0000256" key="4">
    <source>
        <dbReference type="ARBA" id="ARBA00023163"/>
    </source>
</evidence>
<comment type="similarity">
    <text evidence="6">Belongs to the AP2/ERF transcription factor family. ERF subfamily.</text>
</comment>
<dbReference type="Proteomes" id="UP000823775">
    <property type="component" value="Unassembled WGS sequence"/>
</dbReference>
<dbReference type="SUPFAM" id="SSF54171">
    <property type="entry name" value="DNA-binding domain"/>
    <property type="match status" value="1"/>
</dbReference>
<comment type="subcellular location">
    <subcellularLocation>
        <location evidence="1">Nucleus</location>
    </subcellularLocation>
</comment>
<gene>
    <name evidence="8" type="ORF">HAX54_044087</name>
</gene>
<evidence type="ECO:0000256" key="2">
    <source>
        <dbReference type="ARBA" id="ARBA00023015"/>
    </source>
</evidence>
<dbReference type="InterPro" id="IPR001471">
    <property type="entry name" value="AP2/ERF_dom"/>
</dbReference>
<dbReference type="PRINTS" id="PR00367">
    <property type="entry name" value="ETHRSPELEMNT"/>
</dbReference>
<evidence type="ECO:0000256" key="6">
    <source>
        <dbReference type="ARBA" id="ARBA00024343"/>
    </source>
</evidence>
<dbReference type="Pfam" id="PF00847">
    <property type="entry name" value="AP2"/>
    <property type="match status" value="1"/>
</dbReference>
<evidence type="ECO:0000256" key="1">
    <source>
        <dbReference type="ARBA" id="ARBA00004123"/>
    </source>
</evidence>
<dbReference type="PANTHER" id="PTHR31241:SF57">
    <property type="entry name" value="AP2_ERF DOMAIN-CONTAINING PROTEIN"/>
    <property type="match status" value="1"/>
</dbReference>
<dbReference type="PROSITE" id="PS51032">
    <property type="entry name" value="AP2_ERF"/>
    <property type="match status" value="1"/>
</dbReference>
<evidence type="ECO:0000259" key="7">
    <source>
        <dbReference type="PROSITE" id="PS51032"/>
    </source>
</evidence>